<evidence type="ECO:0000256" key="3">
    <source>
        <dbReference type="ARBA" id="ARBA00022473"/>
    </source>
</evidence>
<keyword evidence="4 7" id="KW-0964">Secreted</keyword>
<dbReference type="GO" id="GO:0005576">
    <property type="term" value="C:extracellular region"/>
    <property type="evidence" value="ECO:0007669"/>
    <property type="project" value="UniProtKB-SubCell"/>
</dbReference>
<comment type="function">
    <text evidence="7">Controls stomatal patterning.</text>
</comment>
<dbReference type="GeneID" id="115744292"/>
<dbReference type="Proteomes" id="UP000827889">
    <property type="component" value="Chromosome 6"/>
</dbReference>
<dbReference type="AlphaFoldDB" id="A0A8B8PKD2"/>
<comment type="subcellular location">
    <subcellularLocation>
        <location evidence="1 7">Secreted</location>
    </subcellularLocation>
</comment>
<keyword evidence="8" id="KW-1185">Reference proteome</keyword>
<dbReference type="KEGG" id="rarg:115744292"/>
<feature type="chain" id="PRO_5034767204" description="Epidermal patterning factor-like protein" evidence="7">
    <location>
        <begin position="34"/>
        <end position="125"/>
    </location>
</feature>
<protein>
    <recommendedName>
        <fullName evidence="7">Epidermal patterning factor-like protein</fullName>
    </recommendedName>
</protein>
<accession>A0A8B8PKD2</accession>
<evidence type="ECO:0000256" key="6">
    <source>
        <dbReference type="ARBA" id="ARBA00023157"/>
    </source>
</evidence>
<keyword evidence="3 7" id="KW-0217">Developmental protein</keyword>
<proteinExistence type="inferred from homology"/>
<name>A0A8B8PKD2_9MYRT</name>
<evidence type="ECO:0000256" key="4">
    <source>
        <dbReference type="ARBA" id="ARBA00022525"/>
    </source>
</evidence>
<dbReference type="PANTHER" id="PTHR33109:SF55">
    <property type="entry name" value="EPIDERMAL PATTERNING FACTOR-LIKE PROTEIN 4-RELATED"/>
    <property type="match status" value="1"/>
</dbReference>
<evidence type="ECO:0000313" key="9">
    <source>
        <dbReference type="RefSeq" id="XP_030535261.1"/>
    </source>
</evidence>
<evidence type="ECO:0000313" key="8">
    <source>
        <dbReference type="Proteomes" id="UP000827889"/>
    </source>
</evidence>
<sequence length="125" mass="13026">MDTSTRSRGRRTRRRPTVAALVLLLLLLTLASARPLAPESVSIMPGGLPGGGSASGSSSGAELERAAARRLLVGPGSAPPSCRSRCGSCSPCNPVHVPVQPGLSAPLEYYPEAWRCKCGNKLFMP</sequence>
<evidence type="ECO:0000256" key="5">
    <source>
        <dbReference type="ARBA" id="ARBA00022729"/>
    </source>
</evidence>
<evidence type="ECO:0000256" key="7">
    <source>
        <dbReference type="RuleBase" id="RU367102"/>
    </source>
</evidence>
<organism evidence="8 9">
    <name type="scientific">Rhodamnia argentea</name>
    <dbReference type="NCBI Taxonomy" id="178133"/>
    <lineage>
        <taxon>Eukaryota</taxon>
        <taxon>Viridiplantae</taxon>
        <taxon>Streptophyta</taxon>
        <taxon>Embryophyta</taxon>
        <taxon>Tracheophyta</taxon>
        <taxon>Spermatophyta</taxon>
        <taxon>Magnoliopsida</taxon>
        <taxon>eudicotyledons</taxon>
        <taxon>Gunneridae</taxon>
        <taxon>Pentapetalae</taxon>
        <taxon>rosids</taxon>
        <taxon>malvids</taxon>
        <taxon>Myrtales</taxon>
        <taxon>Myrtaceae</taxon>
        <taxon>Myrtoideae</taxon>
        <taxon>Myrteae</taxon>
        <taxon>Australasian group</taxon>
        <taxon>Rhodamnia</taxon>
    </lineage>
</organism>
<evidence type="ECO:0000256" key="2">
    <source>
        <dbReference type="ARBA" id="ARBA00008127"/>
    </source>
</evidence>
<keyword evidence="5 7" id="KW-0732">Signal</keyword>
<gene>
    <name evidence="9" type="primary">LOC115744292</name>
</gene>
<reference evidence="9" key="1">
    <citation type="submission" date="2025-08" db="UniProtKB">
        <authorList>
            <consortium name="RefSeq"/>
        </authorList>
    </citation>
    <scope>IDENTIFICATION</scope>
    <source>
        <tissue evidence="9">Leaf</tissue>
    </source>
</reference>
<dbReference type="Pfam" id="PF17181">
    <property type="entry name" value="EPF"/>
    <property type="match status" value="1"/>
</dbReference>
<dbReference type="PANTHER" id="PTHR33109">
    <property type="entry name" value="EPIDERMAL PATTERNING FACTOR-LIKE PROTEIN 4"/>
    <property type="match status" value="1"/>
</dbReference>
<dbReference type="RefSeq" id="XP_030535261.1">
    <property type="nucleotide sequence ID" value="XM_030679401.2"/>
</dbReference>
<dbReference type="GO" id="GO:0010052">
    <property type="term" value="P:guard cell differentiation"/>
    <property type="evidence" value="ECO:0007669"/>
    <property type="project" value="UniProtKB-UniRule"/>
</dbReference>
<dbReference type="InterPro" id="IPR039455">
    <property type="entry name" value="EPFL"/>
</dbReference>
<keyword evidence="6" id="KW-1015">Disulfide bond</keyword>
<dbReference type="OrthoDB" id="1001077at2759"/>
<evidence type="ECO:0000256" key="1">
    <source>
        <dbReference type="ARBA" id="ARBA00004613"/>
    </source>
</evidence>
<feature type="signal peptide" evidence="7">
    <location>
        <begin position="1"/>
        <end position="33"/>
    </location>
</feature>
<comment type="similarity">
    <text evidence="2 7">Belongs to the plant cysteine rich small secretory peptide family. Epidermal patterning factor subfamily.</text>
</comment>